<dbReference type="Gene3D" id="1.10.150.320">
    <property type="entry name" value="Photosystem II 12 kDa extrinsic protein"/>
    <property type="match status" value="1"/>
</dbReference>
<dbReference type="Proteomes" id="UP001595998">
    <property type="component" value="Unassembled WGS sequence"/>
</dbReference>
<evidence type="ECO:0000313" key="4">
    <source>
        <dbReference type="Proteomes" id="UP001595998"/>
    </source>
</evidence>
<proteinExistence type="predicted"/>
<accession>A0ABV8XQG7</accession>
<dbReference type="EMBL" id="JBHSEH010000024">
    <property type="protein sequence ID" value="MFC4427759.1"/>
    <property type="molecule type" value="Genomic_DNA"/>
</dbReference>
<dbReference type="PANTHER" id="PTHR21180:SF32">
    <property type="entry name" value="ENDONUCLEASE_EXONUCLEASE_PHOSPHATASE FAMILY DOMAIN-CONTAINING PROTEIN 1"/>
    <property type="match status" value="1"/>
</dbReference>
<comment type="caution">
    <text evidence="3">The sequence shown here is derived from an EMBL/GenBank/DDBJ whole genome shotgun (WGS) entry which is preliminary data.</text>
</comment>
<protein>
    <submittedName>
        <fullName evidence="3">ComEA family DNA-binding protein</fullName>
    </submittedName>
</protein>
<dbReference type="SMART" id="SM00278">
    <property type="entry name" value="HhH1"/>
    <property type="match status" value="2"/>
</dbReference>
<dbReference type="RefSeq" id="WP_380041560.1">
    <property type="nucleotide sequence ID" value="NZ_JBHSEH010000024.1"/>
</dbReference>
<reference evidence="4" key="1">
    <citation type="journal article" date="2019" name="Int. J. Syst. Evol. Microbiol.">
        <title>The Global Catalogue of Microorganisms (GCM) 10K type strain sequencing project: providing services to taxonomists for standard genome sequencing and annotation.</title>
        <authorList>
            <consortium name="The Broad Institute Genomics Platform"/>
            <consortium name="The Broad Institute Genome Sequencing Center for Infectious Disease"/>
            <person name="Wu L."/>
            <person name="Ma J."/>
        </authorList>
    </citation>
    <scope>NUCLEOTIDE SEQUENCE [LARGE SCALE GENOMIC DNA]</scope>
    <source>
        <strain evidence="4">CCUG 56029</strain>
    </source>
</reference>
<dbReference type="Pfam" id="PF12836">
    <property type="entry name" value="HHH_3"/>
    <property type="match status" value="1"/>
</dbReference>
<keyword evidence="1" id="KW-0472">Membrane</keyword>
<feature type="domain" description="Helix-hairpin-helix DNA-binding motif class 1" evidence="2">
    <location>
        <begin position="84"/>
        <end position="103"/>
    </location>
</feature>
<keyword evidence="3" id="KW-0238">DNA-binding</keyword>
<dbReference type="PANTHER" id="PTHR21180">
    <property type="entry name" value="ENDONUCLEASE/EXONUCLEASE/PHOSPHATASE FAMILY DOMAIN-CONTAINING PROTEIN 1"/>
    <property type="match status" value="1"/>
</dbReference>
<evidence type="ECO:0000313" key="3">
    <source>
        <dbReference type="EMBL" id="MFC4427759.1"/>
    </source>
</evidence>
<evidence type="ECO:0000256" key="1">
    <source>
        <dbReference type="SAM" id="Phobius"/>
    </source>
</evidence>
<gene>
    <name evidence="3" type="ORF">ACFOZ9_16190</name>
</gene>
<sequence length="132" mass="13848">MSIRNRNWAGEQGWTLVLGSGLLLVAALSLGPVLVPAPRMPTVTRVSLPVVSPVLGAAAPEYPTTASIVPLLSGQLNLNTATLEQLEALPKVGPALARRLMEARPYHALSDLDQIKGIGPATLKVLAPLVTF</sequence>
<keyword evidence="4" id="KW-1185">Reference proteome</keyword>
<dbReference type="InterPro" id="IPR051675">
    <property type="entry name" value="Endo/Exo/Phosphatase_dom_1"/>
</dbReference>
<dbReference type="GO" id="GO:0003677">
    <property type="term" value="F:DNA binding"/>
    <property type="evidence" value="ECO:0007669"/>
    <property type="project" value="UniProtKB-KW"/>
</dbReference>
<dbReference type="InterPro" id="IPR003583">
    <property type="entry name" value="Hlx-hairpin-Hlx_DNA-bd_motif"/>
</dbReference>
<name>A0ABV8XQG7_9DEIO</name>
<feature type="transmembrane region" description="Helical" evidence="1">
    <location>
        <begin position="12"/>
        <end position="35"/>
    </location>
</feature>
<evidence type="ECO:0000259" key="2">
    <source>
        <dbReference type="SMART" id="SM00278"/>
    </source>
</evidence>
<feature type="domain" description="Helix-hairpin-helix DNA-binding motif class 1" evidence="2">
    <location>
        <begin position="110"/>
        <end position="129"/>
    </location>
</feature>
<keyword evidence="1" id="KW-1133">Transmembrane helix</keyword>
<keyword evidence="1" id="KW-0812">Transmembrane</keyword>
<dbReference type="SUPFAM" id="SSF81585">
    <property type="entry name" value="PsbU/PolX domain-like"/>
    <property type="match status" value="1"/>
</dbReference>
<organism evidence="3 4">
    <name type="scientific">Deinococcus navajonensis</name>
    <dbReference type="NCBI Taxonomy" id="309884"/>
    <lineage>
        <taxon>Bacteria</taxon>
        <taxon>Thermotogati</taxon>
        <taxon>Deinococcota</taxon>
        <taxon>Deinococci</taxon>
        <taxon>Deinococcales</taxon>
        <taxon>Deinococcaceae</taxon>
        <taxon>Deinococcus</taxon>
    </lineage>
</organism>